<dbReference type="Gene3D" id="3.40.50.720">
    <property type="entry name" value="NAD(P)-binding Rossmann-like Domain"/>
    <property type="match status" value="1"/>
</dbReference>
<dbReference type="PRINTS" id="PR00081">
    <property type="entry name" value="GDHRDH"/>
</dbReference>
<dbReference type="PANTHER" id="PTHR43180:SF33">
    <property type="entry name" value="15-HYDROXYPROSTAGLANDIN DEHYDROGENASE [NAD(+)]-LIKE"/>
    <property type="match status" value="1"/>
</dbReference>
<dbReference type="EMBL" id="VIBQ01000009">
    <property type="protein sequence ID" value="KAB8336948.1"/>
    <property type="molecule type" value="Genomic_DNA"/>
</dbReference>
<comment type="caution">
    <text evidence="3">The sequence shown here is derived from an EMBL/GenBank/DDBJ whole genome shotgun (WGS) entry which is preliminary data.</text>
</comment>
<evidence type="ECO:0000313" key="4">
    <source>
        <dbReference type="Proteomes" id="UP000327013"/>
    </source>
</evidence>
<keyword evidence="4" id="KW-1185">Reference proteome</keyword>
<dbReference type="AlphaFoldDB" id="A0A5N6KNT9"/>
<dbReference type="GO" id="GO:0016491">
    <property type="term" value="F:oxidoreductase activity"/>
    <property type="evidence" value="ECO:0007669"/>
    <property type="project" value="UniProtKB-KW"/>
</dbReference>
<comment type="similarity">
    <text evidence="1">Belongs to the short-chain dehydrogenases/reductases (SDR) family.</text>
</comment>
<sequence length="303" mass="32197">MPSFDIDRKIFSQANGKVYVLTGGAGGIGSALVRLIHANGGKVVFGDLNVVEAEKLSAALGHDITYMQMDVTRYDDHVKLFKTALTKHGKIDHALAVAGINESDHGWFDDALDINTVEKPASDLTVDINLKGTMYFARVALPYLRHGNSSLEKGREKSLVMLSSQLGLVTGQGIPLYQSSKHGVLGLMRCLSISAARSGGVRVNAVCPGMTRTAMTDALRPVWEAHKLLDQGPEQVAEALLAITLESINGAALLVDGGEAWDVEPELASSRAQWLGPVGSHTIDAIAKAFSVATLGDGVKVDI</sequence>
<dbReference type="OrthoDB" id="37659at2759"/>
<dbReference type="InterPro" id="IPR002347">
    <property type="entry name" value="SDR_fam"/>
</dbReference>
<organism evidence="3 4">
    <name type="scientific">Carpinus fangiana</name>
    <dbReference type="NCBI Taxonomy" id="176857"/>
    <lineage>
        <taxon>Eukaryota</taxon>
        <taxon>Viridiplantae</taxon>
        <taxon>Streptophyta</taxon>
        <taxon>Embryophyta</taxon>
        <taxon>Tracheophyta</taxon>
        <taxon>Spermatophyta</taxon>
        <taxon>Magnoliopsida</taxon>
        <taxon>eudicotyledons</taxon>
        <taxon>Gunneridae</taxon>
        <taxon>Pentapetalae</taxon>
        <taxon>rosids</taxon>
        <taxon>fabids</taxon>
        <taxon>Fagales</taxon>
        <taxon>Betulaceae</taxon>
        <taxon>Carpinus</taxon>
    </lineage>
</organism>
<accession>A0A5N6KNT9</accession>
<dbReference type="Pfam" id="PF00106">
    <property type="entry name" value="adh_short"/>
    <property type="match status" value="1"/>
</dbReference>
<name>A0A5N6KNT9_9ROSI</name>
<reference evidence="3 4" key="1">
    <citation type="submission" date="2019-06" db="EMBL/GenBank/DDBJ databases">
        <title>A chromosomal-level reference genome of Carpinus fangiana (Coryloideae, Betulaceae).</title>
        <authorList>
            <person name="Yang X."/>
            <person name="Wang Z."/>
            <person name="Zhang L."/>
            <person name="Hao G."/>
            <person name="Liu J."/>
            <person name="Yang Y."/>
        </authorList>
    </citation>
    <scope>NUCLEOTIDE SEQUENCE [LARGE SCALE GENOMIC DNA]</scope>
    <source>
        <strain evidence="3">Cfa_2016G</strain>
        <tissue evidence="3">Leaf</tissue>
    </source>
</reference>
<gene>
    <name evidence="3" type="ORF">FH972_021253</name>
</gene>
<evidence type="ECO:0000256" key="1">
    <source>
        <dbReference type="ARBA" id="ARBA00006484"/>
    </source>
</evidence>
<keyword evidence="2" id="KW-0560">Oxidoreductase</keyword>
<proteinExistence type="inferred from homology"/>
<evidence type="ECO:0000256" key="2">
    <source>
        <dbReference type="ARBA" id="ARBA00023002"/>
    </source>
</evidence>
<dbReference type="SUPFAM" id="SSF51735">
    <property type="entry name" value="NAD(P)-binding Rossmann-fold domains"/>
    <property type="match status" value="1"/>
</dbReference>
<dbReference type="InterPro" id="IPR036291">
    <property type="entry name" value="NAD(P)-bd_dom_sf"/>
</dbReference>
<protein>
    <submittedName>
        <fullName evidence="3">Uncharacterized protein</fullName>
    </submittedName>
</protein>
<dbReference type="Proteomes" id="UP000327013">
    <property type="component" value="Unassembled WGS sequence"/>
</dbReference>
<dbReference type="PANTHER" id="PTHR43180">
    <property type="entry name" value="3-OXOACYL-(ACYL-CARRIER-PROTEIN) REDUCTASE (AFU_ORTHOLOGUE AFUA_6G11210)"/>
    <property type="match status" value="1"/>
</dbReference>
<evidence type="ECO:0000313" key="3">
    <source>
        <dbReference type="EMBL" id="KAB8336948.1"/>
    </source>
</evidence>